<dbReference type="Pfam" id="PF00705">
    <property type="entry name" value="PCNA_N"/>
    <property type="match status" value="1"/>
</dbReference>
<feature type="region of interest" description="Disordered" evidence="9">
    <location>
        <begin position="187"/>
        <end position="209"/>
    </location>
</feature>
<dbReference type="GO" id="GO:0006298">
    <property type="term" value="P:mismatch repair"/>
    <property type="evidence" value="ECO:0007669"/>
    <property type="project" value="TreeGrafter"/>
</dbReference>
<organism evidence="12 13">
    <name type="scientific">Bathycoccus prasinos</name>
    <dbReference type="NCBI Taxonomy" id="41875"/>
    <lineage>
        <taxon>Eukaryota</taxon>
        <taxon>Viridiplantae</taxon>
        <taxon>Chlorophyta</taxon>
        <taxon>Mamiellophyceae</taxon>
        <taxon>Mamiellales</taxon>
        <taxon>Bathycoccaceae</taxon>
        <taxon>Bathycoccus</taxon>
    </lineage>
</organism>
<name>K8EWK4_9CHLO</name>
<dbReference type="GO" id="GO:0006275">
    <property type="term" value="P:regulation of DNA replication"/>
    <property type="evidence" value="ECO:0007669"/>
    <property type="project" value="InterPro"/>
</dbReference>
<evidence type="ECO:0000259" key="11">
    <source>
        <dbReference type="Pfam" id="PF02747"/>
    </source>
</evidence>
<comment type="similarity">
    <text evidence="2 8">Belongs to the PCNA family.</text>
</comment>
<accession>K8EWK4</accession>
<dbReference type="PANTHER" id="PTHR11352:SF0">
    <property type="entry name" value="PROLIFERATING CELL NUCLEAR ANTIGEN"/>
    <property type="match status" value="1"/>
</dbReference>
<comment type="subcellular location">
    <subcellularLocation>
        <location evidence="1 7">Nucleus</location>
    </subcellularLocation>
</comment>
<dbReference type="EMBL" id="FO082274">
    <property type="protein sequence ID" value="CCO16835.1"/>
    <property type="molecule type" value="Genomic_DNA"/>
</dbReference>
<keyword evidence="4 8" id="KW-0238">DNA-binding</keyword>
<sequence>MFEARILQGSILKKVLESIKDLVTDANFECTANGFALQAMDSSHVSLVALMLRSTGFDHYRCDRDVTMGMNLLNMSKMLKCADNDDTITMKADDAGDVVTFMFENPKADKISDFQMKLMDIDTEHLGIPDTEYEATVKMSSNEFQRICRDLSSIGDTVTIAVTKDSVKFTTSGDIGEANITCRRTSDGDMKEEKVKTEEDGEKVHNTKSSEGQNVDIDLQEPVTLTFALRYLNSFCKATSLCENVRLQLSKELPVVVQYLIEDMGYVRFYLAPKIEEEDADES</sequence>
<dbReference type="KEGG" id="bpg:Bathy05g03120"/>
<dbReference type="AlphaFoldDB" id="K8EWK4"/>
<evidence type="ECO:0000256" key="7">
    <source>
        <dbReference type="RuleBase" id="RU000641"/>
    </source>
</evidence>
<dbReference type="RefSeq" id="XP_007513277.1">
    <property type="nucleotide sequence ID" value="XM_007513215.1"/>
</dbReference>
<dbReference type="GeneID" id="19015815"/>
<dbReference type="GO" id="GO:0043626">
    <property type="term" value="C:PCNA complex"/>
    <property type="evidence" value="ECO:0007669"/>
    <property type="project" value="TreeGrafter"/>
</dbReference>
<dbReference type="FunFam" id="3.10.150.10:FF:000006">
    <property type="entry name" value="Proliferating cell nuclear antigen"/>
    <property type="match status" value="1"/>
</dbReference>
<comment type="function">
    <text evidence="7">This protein is an auxiliary protein of DNA polymerase delta and is involved in the control of eukaryotic DNA replication by increasing the polymerase's processivity during elongation of the leading strand.</text>
</comment>
<dbReference type="CDD" id="cd00577">
    <property type="entry name" value="PCNA"/>
    <property type="match status" value="1"/>
</dbReference>
<dbReference type="PROSITE" id="PS01251">
    <property type="entry name" value="PCNA_1"/>
    <property type="match status" value="1"/>
</dbReference>
<keyword evidence="3 8" id="KW-0235">DNA replication</keyword>
<dbReference type="PROSITE" id="PS00293">
    <property type="entry name" value="PCNA_2"/>
    <property type="match status" value="1"/>
</dbReference>
<evidence type="ECO:0000256" key="5">
    <source>
        <dbReference type="ARBA" id="ARBA00023242"/>
    </source>
</evidence>
<dbReference type="GO" id="GO:0003677">
    <property type="term" value="F:DNA binding"/>
    <property type="evidence" value="ECO:0007669"/>
    <property type="project" value="UniProtKB-KW"/>
</dbReference>
<gene>
    <name evidence="12" type="ORF">Bathy05g03120</name>
</gene>
<comment type="function">
    <text evidence="6">This protein is an auxiliary protein of DNA polymerase delta and is involved in the control of eukaryotic DNA replication by increasing the polymerase's processibility during elongation of the leading strand.</text>
</comment>
<evidence type="ECO:0000256" key="9">
    <source>
        <dbReference type="SAM" id="MobiDB-lite"/>
    </source>
</evidence>
<reference evidence="12 13" key="1">
    <citation type="submission" date="2011-10" db="EMBL/GenBank/DDBJ databases">
        <authorList>
            <person name="Genoscope - CEA"/>
        </authorList>
    </citation>
    <scope>NUCLEOTIDE SEQUENCE [LARGE SCALE GENOMIC DNA]</scope>
    <source>
        <strain evidence="12 13">RCC 1105</strain>
    </source>
</reference>
<feature type="compositionally biased region" description="Basic and acidic residues" evidence="9">
    <location>
        <begin position="187"/>
        <end position="205"/>
    </location>
</feature>
<dbReference type="InterPro" id="IPR022648">
    <property type="entry name" value="Pr_cel_nuc_antig_N"/>
</dbReference>
<evidence type="ECO:0000313" key="13">
    <source>
        <dbReference type="Proteomes" id="UP000198341"/>
    </source>
</evidence>
<dbReference type="GO" id="GO:0006272">
    <property type="term" value="P:leading strand elongation"/>
    <property type="evidence" value="ECO:0007669"/>
    <property type="project" value="TreeGrafter"/>
</dbReference>
<dbReference type="FunFam" id="3.70.10.10:FF:000001">
    <property type="entry name" value="Proliferating cell nuclear antigen"/>
    <property type="match status" value="1"/>
</dbReference>
<keyword evidence="13" id="KW-1185">Reference proteome</keyword>
<dbReference type="InterPro" id="IPR022649">
    <property type="entry name" value="Pr_cel_nuc_antig_C"/>
</dbReference>
<dbReference type="PRINTS" id="PR00339">
    <property type="entry name" value="PCNACYCLIN"/>
</dbReference>
<evidence type="ECO:0000256" key="6">
    <source>
        <dbReference type="ARBA" id="ARBA00053268"/>
    </source>
</evidence>
<dbReference type="InterPro" id="IPR046938">
    <property type="entry name" value="DNA_clamp_sf"/>
</dbReference>
<proteinExistence type="inferred from homology"/>
<dbReference type="NCBIfam" id="TIGR00590">
    <property type="entry name" value="pcna"/>
    <property type="match status" value="1"/>
</dbReference>
<dbReference type="OrthoDB" id="534348at2759"/>
<dbReference type="Proteomes" id="UP000198341">
    <property type="component" value="Chromosome 5"/>
</dbReference>
<dbReference type="PANTHER" id="PTHR11352">
    <property type="entry name" value="PROLIFERATING CELL NUCLEAR ANTIGEN"/>
    <property type="match status" value="1"/>
</dbReference>
<dbReference type="eggNOG" id="KOG1636">
    <property type="taxonomic scope" value="Eukaryota"/>
</dbReference>
<keyword evidence="5 7" id="KW-0539">Nucleus</keyword>
<evidence type="ECO:0000256" key="2">
    <source>
        <dbReference type="ARBA" id="ARBA00010462"/>
    </source>
</evidence>
<evidence type="ECO:0000313" key="12">
    <source>
        <dbReference type="EMBL" id="CCO16835.1"/>
    </source>
</evidence>
<dbReference type="GO" id="GO:0030337">
    <property type="term" value="F:DNA polymerase processivity factor activity"/>
    <property type="evidence" value="ECO:0007669"/>
    <property type="project" value="InterPro"/>
</dbReference>
<evidence type="ECO:0000256" key="3">
    <source>
        <dbReference type="ARBA" id="ARBA00022705"/>
    </source>
</evidence>
<dbReference type="STRING" id="41875.K8EWK4"/>
<feature type="domain" description="Proliferating cell nuclear antigen PCNA N-terminal" evidence="10">
    <location>
        <begin position="1"/>
        <end position="124"/>
    </location>
</feature>
<evidence type="ECO:0000259" key="10">
    <source>
        <dbReference type="Pfam" id="PF00705"/>
    </source>
</evidence>
<evidence type="ECO:0000256" key="1">
    <source>
        <dbReference type="ARBA" id="ARBA00004123"/>
    </source>
</evidence>
<dbReference type="Pfam" id="PF02747">
    <property type="entry name" value="PCNA_C"/>
    <property type="match status" value="1"/>
</dbReference>
<dbReference type="InterPro" id="IPR022659">
    <property type="entry name" value="Pr_cel_nuc_antig_CS"/>
</dbReference>
<dbReference type="InterPro" id="IPR000730">
    <property type="entry name" value="Pr_cel_nuc_antig"/>
</dbReference>
<dbReference type="GO" id="GO:0019985">
    <property type="term" value="P:translesion synthesis"/>
    <property type="evidence" value="ECO:0007669"/>
    <property type="project" value="TreeGrafter"/>
</dbReference>
<evidence type="ECO:0000256" key="4">
    <source>
        <dbReference type="ARBA" id="ARBA00023125"/>
    </source>
</evidence>
<dbReference type="SUPFAM" id="SSF55979">
    <property type="entry name" value="DNA clamp"/>
    <property type="match status" value="2"/>
</dbReference>
<dbReference type="Gene3D" id="3.70.10.10">
    <property type="match status" value="1"/>
</dbReference>
<dbReference type="HAMAP" id="MF_00317">
    <property type="entry name" value="DNApol_clamp_arch"/>
    <property type="match status" value="1"/>
</dbReference>
<dbReference type="FunFam" id="3.10.150.10:FF:000008">
    <property type="entry name" value="Proliferating cell nuclear antigen"/>
    <property type="match status" value="1"/>
</dbReference>
<evidence type="ECO:0000256" key="8">
    <source>
        <dbReference type="RuleBase" id="RU003671"/>
    </source>
</evidence>
<feature type="domain" description="Proliferating cell nuclear antigen PCNA C-terminal" evidence="11">
    <location>
        <begin position="127"/>
        <end position="207"/>
    </location>
</feature>
<protein>
    <recommendedName>
        <fullName evidence="7">DNA sliding clamp PCNA</fullName>
    </recommendedName>
</protein>